<organism evidence="2 3">
    <name type="scientific">Durusdinium trenchii</name>
    <dbReference type="NCBI Taxonomy" id="1381693"/>
    <lineage>
        <taxon>Eukaryota</taxon>
        <taxon>Sar</taxon>
        <taxon>Alveolata</taxon>
        <taxon>Dinophyceae</taxon>
        <taxon>Suessiales</taxon>
        <taxon>Symbiodiniaceae</taxon>
        <taxon>Durusdinium</taxon>
    </lineage>
</organism>
<evidence type="ECO:0000313" key="2">
    <source>
        <dbReference type="EMBL" id="CAK9076301.1"/>
    </source>
</evidence>
<feature type="region of interest" description="Disordered" evidence="1">
    <location>
        <begin position="1"/>
        <end position="26"/>
    </location>
</feature>
<keyword evidence="3" id="KW-1185">Reference proteome</keyword>
<dbReference type="Proteomes" id="UP001642484">
    <property type="component" value="Unassembled WGS sequence"/>
</dbReference>
<reference evidence="2 3" key="1">
    <citation type="submission" date="2024-02" db="EMBL/GenBank/DDBJ databases">
        <authorList>
            <person name="Chen Y."/>
            <person name="Shah S."/>
            <person name="Dougan E. K."/>
            <person name="Thang M."/>
            <person name="Chan C."/>
        </authorList>
    </citation>
    <scope>NUCLEOTIDE SEQUENCE [LARGE SCALE GENOMIC DNA]</scope>
</reference>
<sequence length="88" mass="8857">MPAAPIASASQEVAPEPEEAHAEAEAVELEGELPGATGAMAQAVPSVLVRQGLGPYKMGPNVQARPCLPNLGFFFIVLSSGAASGAEV</sequence>
<proteinExistence type="predicted"/>
<comment type="caution">
    <text evidence="2">The sequence shown here is derived from an EMBL/GenBank/DDBJ whole genome shotgun (WGS) entry which is preliminary data.</text>
</comment>
<evidence type="ECO:0000313" key="3">
    <source>
        <dbReference type="Proteomes" id="UP001642484"/>
    </source>
</evidence>
<gene>
    <name evidence="2" type="ORF">CCMP2556_LOCUS37592</name>
</gene>
<protein>
    <submittedName>
        <fullName evidence="2">Uncharacterized protein</fullName>
    </submittedName>
</protein>
<dbReference type="EMBL" id="CAXAMN010023251">
    <property type="protein sequence ID" value="CAK9076301.1"/>
    <property type="molecule type" value="Genomic_DNA"/>
</dbReference>
<evidence type="ECO:0000256" key="1">
    <source>
        <dbReference type="SAM" id="MobiDB-lite"/>
    </source>
</evidence>
<name>A0ABP0PJV8_9DINO</name>
<accession>A0ABP0PJV8</accession>